<dbReference type="EMBL" id="LSDB01000001">
    <property type="protein sequence ID" value="KXB59034.1"/>
    <property type="molecule type" value="Genomic_DNA"/>
</dbReference>
<dbReference type="InterPro" id="IPR001763">
    <property type="entry name" value="Rhodanese-like_dom"/>
</dbReference>
<protein>
    <recommendedName>
        <fullName evidence="2">Rhodanese domain-containing protein</fullName>
    </recommendedName>
</protein>
<dbReference type="RefSeq" id="WP_066128505.1">
    <property type="nucleotide sequence ID" value="NZ_KQ959854.1"/>
</dbReference>
<keyword evidence="1" id="KW-0472">Membrane</keyword>
<gene>
    <name evidence="3" type="ORF">HMPREF1871_00102</name>
</gene>
<dbReference type="PANTHER" id="PTHR43031:SF1">
    <property type="entry name" value="PYRIDINE NUCLEOTIDE-DISULPHIDE OXIDOREDUCTASE"/>
    <property type="match status" value="1"/>
</dbReference>
<dbReference type="CDD" id="cd00158">
    <property type="entry name" value="RHOD"/>
    <property type="match status" value="1"/>
</dbReference>
<feature type="domain" description="Rhodanese" evidence="2">
    <location>
        <begin position="42"/>
        <end position="138"/>
    </location>
</feature>
<evidence type="ECO:0000256" key="1">
    <source>
        <dbReference type="SAM" id="Phobius"/>
    </source>
</evidence>
<dbReference type="InterPro" id="IPR036873">
    <property type="entry name" value="Rhodanese-like_dom_sf"/>
</dbReference>
<proteinExistence type="predicted"/>
<keyword evidence="4" id="KW-1185">Reference proteome</keyword>
<keyword evidence="1" id="KW-1133">Transmembrane helix</keyword>
<accession>A0ABR5TNM5</accession>
<dbReference type="Gene3D" id="3.40.250.10">
    <property type="entry name" value="Rhodanese-like domain"/>
    <property type="match status" value="1"/>
</dbReference>
<dbReference type="Pfam" id="PF00581">
    <property type="entry name" value="Rhodanese"/>
    <property type="match status" value="1"/>
</dbReference>
<dbReference type="PROSITE" id="PS50206">
    <property type="entry name" value="RHODANESE_3"/>
    <property type="match status" value="1"/>
</dbReference>
<comment type="caution">
    <text evidence="3">The sequence shown here is derived from an EMBL/GenBank/DDBJ whole genome shotgun (WGS) entry which is preliminary data.</text>
</comment>
<evidence type="ECO:0000313" key="3">
    <source>
        <dbReference type="EMBL" id="KXB59034.1"/>
    </source>
</evidence>
<organism evidence="3 4">
    <name type="scientific">Gemelliphila asaccharolytica</name>
    <dbReference type="NCBI Taxonomy" id="502393"/>
    <lineage>
        <taxon>Bacteria</taxon>
        <taxon>Bacillati</taxon>
        <taxon>Bacillota</taxon>
        <taxon>Bacilli</taxon>
        <taxon>Bacillales</taxon>
        <taxon>Gemellaceae</taxon>
        <taxon>Gemelliphila</taxon>
    </lineage>
</organism>
<dbReference type="SUPFAM" id="SSF52821">
    <property type="entry name" value="Rhodanese/Cell cycle control phosphatase"/>
    <property type="match status" value="1"/>
</dbReference>
<dbReference type="InterPro" id="IPR050229">
    <property type="entry name" value="GlpE_sulfurtransferase"/>
</dbReference>
<evidence type="ECO:0000259" key="2">
    <source>
        <dbReference type="PROSITE" id="PS50206"/>
    </source>
</evidence>
<dbReference type="SMART" id="SM00450">
    <property type="entry name" value="RHOD"/>
    <property type="match status" value="1"/>
</dbReference>
<name>A0ABR5TNM5_9BACL</name>
<sequence length="238" mass="27477">MQNLKYTCIIVVIICIFLYVYWLKLKRGKGGRIPGREVEKKTFKEALVVDTRWRKQYEKEHAVNAICVPIKVLKEGSKILDNYKNKDIILYCVVDITSRNTEKILKERGFTKLHIGDGVKQYNYGKAKFKNVLMPELKYILMTGEHVFVNLGTEQFKKYEIKATLDNVVEKTKHIEVPIITYSNNEEDSLEAAKILSKEGKNVINLIEPMDAKKYLFTPMNKKDFISKISEKESGCGG</sequence>
<feature type="transmembrane region" description="Helical" evidence="1">
    <location>
        <begin position="6"/>
        <end position="23"/>
    </location>
</feature>
<keyword evidence="1" id="KW-0812">Transmembrane</keyword>
<evidence type="ECO:0000313" key="4">
    <source>
        <dbReference type="Proteomes" id="UP000070467"/>
    </source>
</evidence>
<reference evidence="3 4" key="1">
    <citation type="submission" date="2016-01" db="EMBL/GenBank/DDBJ databases">
        <authorList>
            <person name="Mitreva M."/>
            <person name="Pepin K.H."/>
            <person name="Mihindukulasuriya K.A."/>
            <person name="Fulton R."/>
            <person name="Fronick C."/>
            <person name="O'Laughlin M."/>
            <person name="Miner T."/>
            <person name="Herter B."/>
            <person name="Rosa B.A."/>
            <person name="Cordes M."/>
            <person name="Tomlinson C."/>
            <person name="Wollam A."/>
            <person name="Palsikar V.B."/>
            <person name="Mardis E.R."/>
            <person name="Wilson R.K."/>
        </authorList>
    </citation>
    <scope>NUCLEOTIDE SEQUENCE [LARGE SCALE GENOMIC DNA]</scope>
    <source>
        <strain evidence="3 4">KA00071</strain>
    </source>
</reference>
<dbReference type="PANTHER" id="PTHR43031">
    <property type="entry name" value="FAD-DEPENDENT OXIDOREDUCTASE"/>
    <property type="match status" value="1"/>
</dbReference>
<dbReference type="Proteomes" id="UP000070467">
    <property type="component" value="Unassembled WGS sequence"/>
</dbReference>